<dbReference type="PANTHER" id="PTHR43630">
    <property type="entry name" value="POLY-BETA-1,6-N-ACETYL-D-GLUCOSAMINE SYNTHASE"/>
    <property type="match status" value="1"/>
</dbReference>
<organism evidence="6 7">
    <name type="scientific">Siphonobacter aquaeclarae</name>
    <dbReference type="NCBI Taxonomy" id="563176"/>
    <lineage>
        <taxon>Bacteria</taxon>
        <taxon>Pseudomonadati</taxon>
        <taxon>Bacteroidota</taxon>
        <taxon>Cytophagia</taxon>
        <taxon>Cytophagales</taxon>
        <taxon>Cytophagaceae</taxon>
        <taxon>Siphonobacter</taxon>
    </lineage>
</organism>
<feature type="transmembrane region" description="Helical" evidence="4">
    <location>
        <begin position="308"/>
        <end position="329"/>
    </location>
</feature>
<evidence type="ECO:0000256" key="2">
    <source>
        <dbReference type="ARBA" id="ARBA00022676"/>
    </source>
</evidence>
<proteinExistence type="inferred from homology"/>
<keyword evidence="3 6" id="KW-0808">Transferase</keyword>
<keyword evidence="4" id="KW-1133">Transmembrane helix</keyword>
<dbReference type="GO" id="GO:0016757">
    <property type="term" value="F:glycosyltransferase activity"/>
    <property type="evidence" value="ECO:0007669"/>
    <property type="project" value="UniProtKB-KW"/>
</dbReference>
<dbReference type="InterPro" id="IPR029044">
    <property type="entry name" value="Nucleotide-diphossugar_trans"/>
</dbReference>
<keyword evidence="4" id="KW-0472">Membrane</keyword>
<evidence type="ECO:0000259" key="5">
    <source>
        <dbReference type="Pfam" id="PF00535"/>
    </source>
</evidence>
<evidence type="ECO:0000256" key="4">
    <source>
        <dbReference type="SAM" id="Phobius"/>
    </source>
</evidence>
<feature type="domain" description="Glycosyltransferase 2-like" evidence="5">
    <location>
        <begin position="43"/>
        <end position="204"/>
    </location>
</feature>
<name>A0A1G9MG12_9BACT</name>
<dbReference type="OrthoDB" id="9800276at2"/>
<dbReference type="PANTHER" id="PTHR43630:SF1">
    <property type="entry name" value="POLY-BETA-1,6-N-ACETYL-D-GLUCOSAMINE SYNTHASE"/>
    <property type="match status" value="1"/>
</dbReference>
<dbReference type="SUPFAM" id="SSF53448">
    <property type="entry name" value="Nucleotide-diphospho-sugar transferases"/>
    <property type="match status" value="1"/>
</dbReference>
<feature type="transmembrane region" description="Helical" evidence="4">
    <location>
        <begin position="276"/>
        <end position="302"/>
    </location>
</feature>
<comment type="similarity">
    <text evidence="1">Belongs to the glycosyltransferase 2 family.</text>
</comment>
<accession>A0A1G9MG12</accession>
<evidence type="ECO:0000256" key="3">
    <source>
        <dbReference type="ARBA" id="ARBA00022679"/>
    </source>
</evidence>
<dbReference type="Proteomes" id="UP000198901">
    <property type="component" value="Unassembled WGS sequence"/>
</dbReference>
<keyword evidence="7" id="KW-1185">Reference proteome</keyword>
<feature type="transmembrane region" description="Helical" evidence="4">
    <location>
        <begin position="341"/>
        <end position="362"/>
    </location>
</feature>
<evidence type="ECO:0000256" key="1">
    <source>
        <dbReference type="ARBA" id="ARBA00006739"/>
    </source>
</evidence>
<dbReference type="Gene3D" id="3.90.550.10">
    <property type="entry name" value="Spore Coat Polysaccharide Biosynthesis Protein SpsA, Chain A"/>
    <property type="match status" value="1"/>
</dbReference>
<dbReference type="InterPro" id="IPR001173">
    <property type="entry name" value="Glyco_trans_2-like"/>
</dbReference>
<dbReference type="AlphaFoldDB" id="A0A1G9MG12"/>
<dbReference type="STRING" id="563176.SAMN04488090_1587"/>
<keyword evidence="2" id="KW-0328">Glycosyltransferase</keyword>
<gene>
    <name evidence="6" type="ORF">SAMN04488090_1587</name>
</gene>
<dbReference type="RefSeq" id="WP_093200098.1">
    <property type="nucleotide sequence ID" value="NZ_FNGS01000003.1"/>
</dbReference>
<evidence type="ECO:0000313" key="6">
    <source>
        <dbReference type="EMBL" id="SDL73159.1"/>
    </source>
</evidence>
<sequence>MITVGIILLSTVCAVQGLYLLVFSRAAFHTPGEEPASSLPGVSIVVCAWNELENLQVLIPVLQEQNYPEFEIVVVNDRSTDGTYAFLQGFTPEQVRVVTINRTPSHISAKKYAVTLGIQAAKYDVILLTDADCRPASPDWVRYMAGNLSGDIVLGYSPYFAYPGFLNTLIQFETFYTALQYLSFALAGAPYMGVGRNLMYRKSFFLEHKGFHGFLNVLGGDDDLFVNKTAKGRNTTVSLHPDSFVWSVPKQTKEEWSHQKRRHLSVGKLYKKRHQFLLGMQALSHAGSWAIFVVTAVIALLSRNLEELGWILGIFGVRTLLVWLVWSGVNRKLGSPLRTWQLPLFDLLWAFYLSWSGFVSLFSRKTVSWK</sequence>
<evidence type="ECO:0000313" key="7">
    <source>
        <dbReference type="Proteomes" id="UP000198901"/>
    </source>
</evidence>
<dbReference type="Pfam" id="PF00535">
    <property type="entry name" value="Glycos_transf_2"/>
    <property type="match status" value="1"/>
</dbReference>
<reference evidence="6 7" key="1">
    <citation type="submission" date="2016-10" db="EMBL/GenBank/DDBJ databases">
        <authorList>
            <person name="de Groot N.N."/>
        </authorList>
    </citation>
    <scope>NUCLEOTIDE SEQUENCE [LARGE SCALE GENOMIC DNA]</scope>
    <source>
        <strain evidence="6 7">DSM 21668</strain>
    </source>
</reference>
<dbReference type="EMBL" id="FNGS01000003">
    <property type="protein sequence ID" value="SDL73159.1"/>
    <property type="molecule type" value="Genomic_DNA"/>
</dbReference>
<keyword evidence="4" id="KW-0812">Transmembrane</keyword>
<protein>
    <submittedName>
        <fullName evidence="6">Glycosyltransferase, catalytic subunit of cellulose synthase and poly-beta-1,6-N-acetylglucosamine synthase</fullName>
    </submittedName>
</protein>